<name>A0A0P0RJX0_9BURK</name>
<dbReference type="RefSeq" id="WP_035996948.1">
    <property type="nucleotide sequence ID" value="NZ_CP012747.1"/>
</dbReference>
<dbReference type="AlphaFoldDB" id="A0A0P0RJX0"/>
<proteinExistence type="predicted"/>
<dbReference type="Proteomes" id="UP000019146">
    <property type="component" value="Chromosome 2"/>
</dbReference>
<evidence type="ECO:0000313" key="1">
    <source>
        <dbReference type="EMBL" id="ALL69065.1"/>
    </source>
</evidence>
<dbReference type="KEGG" id="bcai:K788_0004721"/>
<accession>A0A0P0RJX0</accession>
<reference evidence="1 2" key="1">
    <citation type="journal article" date="2014" name="Genome Announc.">
        <title>Draft Genome Sequence of the Haloacid-Degrading Burkholderia caribensis Strain MBA4.</title>
        <authorList>
            <person name="Pan Y."/>
            <person name="Kong K.F."/>
            <person name="Tsang J.S."/>
        </authorList>
    </citation>
    <scope>NUCLEOTIDE SEQUENCE [LARGE SCALE GENOMIC DNA]</scope>
    <source>
        <strain evidence="1 2">MBA4</strain>
    </source>
</reference>
<dbReference type="EMBL" id="CP012747">
    <property type="protein sequence ID" value="ALL69065.1"/>
    <property type="molecule type" value="Genomic_DNA"/>
</dbReference>
<organism evidence="1 2">
    <name type="scientific">Paraburkholderia caribensis MBA4</name>
    <dbReference type="NCBI Taxonomy" id="1323664"/>
    <lineage>
        <taxon>Bacteria</taxon>
        <taxon>Pseudomonadati</taxon>
        <taxon>Pseudomonadota</taxon>
        <taxon>Betaproteobacteria</taxon>
        <taxon>Burkholderiales</taxon>
        <taxon>Burkholderiaceae</taxon>
        <taxon>Paraburkholderia</taxon>
    </lineage>
</organism>
<gene>
    <name evidence="1" type="ORF">K788_0004721</name>
</gene>
<evidence type="ECO:0000313" key="2">
    <source>
        <dbReference type="Proteomes" id="UP000019146"/>
    </source>
</evidence>
<sequence length="95" mass="10076">MDLKTVVGRKVIADLKRVARANDCSPWCGYAVVNVLFENGKPVGPPPKPVVTGFASNDEQELHGAPVGVAHDKEGEIVFADHVGAAVWRVTKAGN</sequence>
<dbReference type="GeneID" id="69972679"/>
<protein>
    <submittedName>
        <fullName evidence="1">L-sorbosone dehydrogenase</fullName>
    </submittedName>
</protein>